<reference evidence="1 2" key="2">
    <citation type="journal article" date="2013" name="Int. J. Syst. Evol. Microbiol.">
        <title>Methylophaga nitratireducenticrescens sp. nov. and Methylophaga frappieri sp. nov., isolated from the biofilm of the methanol-fed denitrification system treating the seawater at the Montreal Biodome.</title>
        <authorList>
            <person name="Villeneuve C."/>
            <person name="Martineau C."/>
            <person name="Mauffrey F."/>
            <person name="Villemur R."/>
        </authorList>
    </citation>
    <scope>NUCLEOTIDE SEQUENCE [LARGE SCALE GENOMIC DNA]</scope>
    <source>
        <strain evidence="1 2">JAM1</strain>
    </source>
</reference>
<gene>
    <name evidence="1" type="ordered locus">Q7A_492</name>
</gene>
<dbReference type="EMBL" id="CP003390">
    <property type="protein sequence ID" value="AFI83340.1"/>
    <property type="molecule type" value="Genomic_DNA"/>
</dbReference>
<dbReference type="PATRIC" id="fig|754476.3.peg.485"/>
<sequence length="42" mass="4772">MQYLSQTLRKISIGTAMQRNLGILNQQLNCELTSHAIENNPE</sequence>
<organism evidence="1 2">
    <name type="scientific">Methylophaga nitratireducenticrescens</name>
    <dbReference type="NCBI Taxonomy" id="754476"/>
    <lineage>
        <taxon>Bacteria</taxon>
        <taxon>Pseudomonadati</taxon>
        <taxon>Pseudomonadota</taxon>
        <taxon>Gammaproteobacteria</taxon>
        <taxon>Thiotrichales</taxon>
        <taxon>Piscirickettsiaceae</taxon>
        <taxon>Methylophaga</taxon>
    </lineage>
</organism>
<evidence type="ECO:0000313" key="2">
    <source>
        <dbReference type="Proteomes" id="UP000009144"/>
    </source>
</evidence>
<keyword evidence="2" id="KW-1185">Reference proteome</keyword>
<accession>I1XG21</accession>
<name>I1XG21_METNJ</name>
<dbReference type="Proteomes" id="UP000009144">
    <property type="component" value="Chromosome"/>
</dbReference>
<reference evidence="1 2" key="1">
    <citation type="journal article" date="2012" name="J. Bacteriol.">
        <title>Complete genome sequences of Methylophaga sp. strain JAM1 and Methylophaga sp. strain JAM7.</title>
        <authorList>
            <person name="Villeneuve C."/>
            <person name="Martineau C."/>
            <person name="Mauffrey F."/>
            <person name="Villemur R."/>
        </authorList>
    </citation>
    <scope>NUCLEOTIDE SEQUENCE [LARGE SCALE GENOMIC DNA]</scope>
    <source>
        <strain evidence="1 2">JAM1</strain>
    </source>
</reference>
<proteinExistence type="predicted"/>
<dbReference type="HOGENOM" id="CLU_3253937_0_0_6"/>
<dbReference type="AlphaFoldDB" id="I1XG21"/>
<evidence type="ECO:0000313" key="1">
    <source>
        <dbReference type="EMBL" id="AFI83340.1"/>
    </source>
</evidence>
<protein>
    <submittedName>
        <fullName evidence="1">Uncharacterized protein</fullName>
    </submittedName>
</protein>